<keyword evidence="2" id="KW-0378">Hydrolase</keyword>
<evidence type="ECO:0000259" key="4">
    <source>
        <dbReference type="SMART" id="SM00797"/>
    </source>
</evidence>
<organism evidence="5 6">
    <name type="scientific">Rubritalea spongiae</name>
    <dbReference type="NCBI Taxonomy" id="430797"/>
    <lineage>
        <taxon>Bacteria</taxon>
        <taxon>Pseudomonadati</taxon>
        <taxon>Verrucomicrobiota</taxon>
        <taxon>Verrucomicrobiia</taxon>
        <taxon>Verrucomicrobiales</taxon>
        <taxon>Rubritaleaceae</taxon>
        <taxon>Rubritalea</taxon>
    </lineage>
</organism>
<reference evidence="6" key="1">
    <citation type="journal article" date="2019" name="Int. J. Syst. Evol. Microbiol.">
        <title>The Global Catalogue of Microorganisms (GCM) 10K type strain sequencing project: providing services to taxonomists for standard genome sequencing and annotation.</title>
        <authorList>
            <consortium name="The Broad Institute Genomics Platform"/>
            <consortium name="The Broad Institute Genome Sequencing Center for Infectious Disease"/>
            <person name="Wu L."/>
            <person name="Ma J."/>
        </authorList>
    </citation>
    <scope>NUCLEOTIDE SEQUENCE [LARGE SCALE GENOMIC DNA]</scope>
    <source>
        <strain evidence="6">JCM 16545</strain>
    </source>
</reference>
<keyword evidence="3" id="KW-0067">ATP-binding</keyword>
<dbReference type="PANTHER" id="PTHR43309:SF3">
    <property type="entry name" value="5-OXOPROLINASE SUBUNIT C"/>
    <property type="match status" value="1"/>
</dbReference>
<dbReference type="EMBL" id="JBHUJC010000026">
    <property type="protein sequence ID" value="MFD2276601.1"/>
    <property type="molecule type" value="Genomic_DNA"/>
</dbReference>
<dbReference type="Gene3D" id="2.40.100.10">
    <property type="entry name" value="Cyclophilin-like"/>
    <property type="match status" value="1"/>
</dbReference>
<dbReference type="InterPro" id="IPR003778">
    <property type="entry name" value="CT_A_B"/>
</dbReference>
<evidence type="ECO:0000313" key="6">
    <source>
        <dbReference type="Proteomes" id="UP001597297"/>
    </source>
</evidence>
<keyword evidence="1" id="KW-0547">Nucleotide-binding</keyword>
<sequence length="298" mass="32629">MTIAIVRKIGAGISFQDQGRVDANSWLNYGVAPAGTMDAYAAQAANTLVHNLPTDTVLEIALGGAEIEITANCWLAHTGGCACPELPRNTARFVKKGETLRFNPNPHGVWSYLAIAGGWQAAQYFGSSSRHQRSDLGQDITVDSELRANTSQPPASSCADSRFLPLAKQRDYSSPPPLRLIKGPHANLFKEQDWLHLLRTEWIVSPRSDRTGYRLTGSNTLSHNHSIYSTPTLVGSVQIPPNGEPIVTLNDGPTVGGYPILARVHPDDLSWLVQQHAHQKIHFNEWRGHSISPKISHL</sequence>
<evidence type="ECO:0000256" key="3">
    <source>
        <dbReference type="ARBA" id="ARBA00022840"/>
    </source>
</evidence>
<feature type="domain" description="Carboxyltransferase" evidence="4">
    <location>
        <begin position="28"/>
        <end position="298"/>
    </location>
</feature>
<dbReference type="RefSeq" id="WP_377094545.1">
    <property type="nucleotide sequence ID" value="NZ_JBHSJM010000001.1"/>
</dbReference>
<proteinExistence type="predicted"/>
<dbReference type="Proteomes" id="UP001597297">
    <property type="component" value="Unassembled WGS sequence"/>
</dbReference>
<evidence type="ECO:0000256" key="2">
    <source>
        <dbReference type="ARBA" id="ARBA00022801"/>
    </source>
</evidence>
<name>A0ABW5E1Z6_9BACT</name>
<evidence type="ECO:0000256" key="1">
    <source>
        <dbReference type="ARBA" id="ARBA00022741"/>
    </source>
</evidence>
<protein>
    <submittedName>
        <fullName evidence="5">Biotin-dependent carboxyltransferase family protein</fullName>
    </submittedName>
</protein>
<dbReference type="InterPro" id="IPR029000">
    <property type="entry name" value="Cyclophilin-like_dom_sf"/>
</dbReference>
<keyword evidence="6" id="KW-1185">Reference proteome</keyword>
<dbReference type="SUPFAM" id="SSF50891">
    <property type="entry name" value="Cyclophilin-like"/>
    <property type="match status" value="1"/>
</dbReference>
<gene>
    <name evidence="5" type="ORF">ACFSQZ_08995</name>
</gene>
<comment type="caution">
    <text evidence="5">The sequence shown here is derived from an EMBL/GenBank/DDBJ whole genome shotgun (WGS) entry which is preliminary data.</text>
</comment>
<accession>A0ABW5E1Z6</accession>
<dbReference type="Pfam" id="PF02626">
    <property type="entry name" value="CT_A_B"/>
    <property type="match status" value="1"/>
</dbReference>
<dbReference type="SMART" id="SM00797">
    <property type="entry name" value="AHS2"/>
    <property type="match status" value="1"/>
</dbReference>
<dbReference type="PANTHER" id="PTHR43309">
    <property type="entry name" value="5-OXOPROLINASE SUBUNIT C"/>
    <property type="match status" value="1"/>
</dbReference>
<dbReference type="InterPro" id="IPR052708">
    <property type="entry name" value="PxpC"/>
</dbReference>
<evidence type="ECO:0000313" key="5">
    <source>
        <dbReference type="EMBL" id="MFD2276601.1"/>
    </source>
</evidence>